<protein>
    <submittedName>
        <fullName evidence="8">MMPL family protein</fullName>
    </submittedName>
</protein>
<sequence length="756" mass="83536">MSINRRRFWLLVSYLLLLLPLIGYGASQAMQTKVNSPIDWVSSSFPARNDYDQFCQVFGNSDTVIISWPECTIDNPDLDHFVKALRTADEFQDAQQQWYFERVISGRELYRSLNAPQMGLTTEEVHSRLRGTFIGADGKTTCIIVSFTPEGLQKRKALVASIRDALQQHCQLDTDQVHLAGPIIDGLEIDLASKDSLDRFVLPSTLIVLFICWICLRSFRAALLVFGLSLLAQGITLALIHYSGESITALLIVMPPLIQVLAVAGGIHLVNYYFDAVKDPSIKQPAAYAFQIGWLPCLLSAGTTAIGLASLLVSGLTPIRLFGGYAACGVLITTGLLLTLIPGMFSVWPIKNKPPKATESESSQSARHDVWFYLTAALNKQHLPIACVSLAAMAAAGFGISRINTSVRIETLFPEQSTILNDYHWLEDNVGSLVPIEVVLTCTPEAQLSFREQLLMVWNIEQELKKTENLNRTISTMTFAPRFPRPANLSTQLFQYQANEALLGMKSRFIDSGYLKEQEGQRQFRISTYVSSLNNADYNAYLDMIGNKVDTTIQSSFETVPPGIATQRTGIMPLVHEIQRQLMVDLFKSFLFAFVIIAVVMTIVQGGIVAGLVSMVSNVFPPLMIFGLLGWLSVSVDIGSVMTASVALGIAVDDTLHYLTFFRRRLDAGYSAVDSVLYAYRHCGKAMIQTSLICGLGLLVFAFSNFVPTSRFAWMMFGLLFMAILGDLIVLPALLLSPLGRFFTLATERDATEPSA</sequence>
<keyword evidence="3 6" id="KW-0812">Transmembrane</keyword>
<evidence type="ECO:0000256" key="1">
    <source>
        <dbReference type="ARBA" id="ARBA00004651"/>
    </source>
</evidence>
<name>A0A517RDE4_9PLAN</name>
<comment type="subcellular location">
    <subcellularLocation>
        <location evidence="1">Cell membrane</location>
        <topology evidence="1">Multi-pass membrane protein</topology>
    </subcellularLocation>
</comment>
<feature type="transmembrane region" description="Helical" evidence="6">
    <location>
        <begin position="686"/>
        <end position="706"/>
    </location>
</feature>
<reference evidence="8 9" key="1">
    <citation type="submission" date="2019-02" db="EMBL/GenBank/DDBJ databases">
        <title>Deep-cultivation of Planctomycetes and their phenomic and genomic characterization uncovers novel biology.</title>
        <authorList>
            <person name="Wiegand S."/>
            <person name="Jogler M."/>
            <person name="Boedeker C."/>
            <person name="Pinto D."/>
            <person name="Vollmers J."/>
            <person name="Rivas-Marin E."/>
            <person name="Kohn T."/>
            <person name="Peeters S.H."/>
            <person name="Heuer A."/>
            <person name="Rast P."/>
            <person name="Oberbeckmann S."/>
            <person name="Bunk B."/>
            <person name="Jeske O."/>
            <person name="Meyerdierks A."/>
            <person name="Storesund J.E."/>
            <person name="Kallscheuer N."/>
            <person name="Luecker S."/>
            <person name="Lage O.M."/>
            <person name="Pohl T."/>
            <person name="Merkel B.J."/>
            <person name="Hornburger P."/>
            <person name="Mueller R.-W."/>
            <person name="Bruemmer F."/>
            <person name="Labrenz M."/>
            <person name="Spormann A.M."/>
            <person name="Op den Camp H."/>
            <person name="Overmann J."/>
            <person name="Amann R."/>
            <person name="Jetten M.S.M."/>
            <person name="Mascher T."/>
            <person name="Medema M.H."/>
            <person name="Devos D.P."/>
            <person name="Kaster A.-K."/>
            <person name="Ovreas L."/>
            <person name="Rohde M."/>
            <person name="Galperin M.Y."/>
            <person name="Jogler C."/>
        </authorList>
    </citation>
    <scope>NUCLEOTIDE SEQUENCE [LARGE SCALE GENOMIC DNA]</scope>
    <source>
        <strain evidence="8 9">Pan241w</strain>
    </source>
</reference>
<organism evidence="8 9">
    <name type="scientific">Gimesia alba</name>
    <dbReference type="NCBI Taxonomy" id="2527973"/>
    <lineage>
        <taxon>Bacteria</taxon>
        <taxon>Pseudomonadati</taxon>
        <taxon>Planctomycetota</taxon>
        <taxon>Planctomycetia</taxon>
        <taxon>Planctomycetales</taxon>
        <taxon>Planctomycetaceae</taxon>
        <taxon>Gimesia</taxon>
    </lineage>
</organism>
<evidence type="ECO:0000256" key="4">
    <source>
        <dbReference type="ARBA" id="ARBA00022989"/>
    </source>
</evidence>
<evidence type="ECO:0000256" key="6">
    <source>
        <dbReference type="SAM" id="Phobius"/>
    </source>
</evidence>
<dbReference type="Pfam" id="PF03176">
    <property type="entry name" value="MMPL"/>
    <property type="match status" value="2"/>
</dbReference>
<dbReference type="Gene3D" id="1.20.1640.10">
    <property type="entry name" value="Multidrug efflux transporter AcrB transmembrane domain"/>
    <property type="match status" value="2"/>
</dbReference>
<dbReference type="PANTHER" id="PTHR33406">
    <property type="entry name" value="MEMBRANE PROTEIN MJ1562-RELATED"/>
    <property type="match status" value="1"/>
</dbReference>
<keyword evidence="9" id="KW-1185">Reference proteome</keyword>
<feature type="transmembrane region" description="Helical" evidence="6">
    <location>
        <begin position="286"/>
        <end position="312"/>
    </location>
</feature>
<dbReference type="RefSeq" id="WP_145214221.1">
    <property type="nucleotide sequence ID" value="NZ_CP036269.1"/>
</dbReference>
<proteinExistence type="predicted"/>
<feature type="transmembrane region" description="Helical" evidence="6">
    <location>
        <begin position="590"/>
        <end position="613"/>
    </location>
</feature>
<keyword evidence="2" id="KW-1003">Cell membrane</keyword>
<keyword evidence="5 6" id="KW-0472">Membrane</keyword>
<dbReference type="GO" id="GO:0005886">
    <property type="term" value="C:plasma membrane"/>
    <property type="evidence" value="ECO:0007669"/>
    <property type="project" value="UniProtKB-SubCell"/>
</dbReference>
<feature type="domain" description="Membrane transport protein MMPL" evidence="7">
    <location>
        <begin position="560"/>
        <end position="750"/>
    </location>
</feature>
<dbReference type="Proteomes" id="UP000317171">
    <property type="component" value="Chromosome"/>
</dbReference>
<dbReference type="PANTHER" id="PTHR33406:SF12">
    <property type="entry name" value="BLR2997 PROTEIN"/>
    <property type="match status" value="1"/>
</dbReference>
<dbReference type="AlphaFoldDB" id="A0A517RDE4"/>
<evidence type="ECO:0000313" key="9">
    <source>
        <dbReference type="Proteomes" id="UP000317171"/>
    </source>
</evidence>
<dbReference type="KEGG" id="gaz:Pan241w_19770"/>
<evidence type="ECO:0000256" key="3">
    <source>
        <dbReference type="ARBA" id="ARBA00022692"/>
    </source>
</evidence>
<dbReference type="InterPro" id="IPR050545">
    <property type="entry name" value="Mycobact_MmpL"/>
</dbReference>
<dbReference type="EMBL" id="CP036269">
    <property type="protein sequence ID" value="QDT41897.1"/>
    <property type="molecule type" value="Genomic_DNA"/>
</dbReference>
<accession>A0A517RDE4</accession>
<feature type="transmembrane region" description="Helical" evidence="6">
    <location>
        <begin position="625"/>
        <end position="652"/>
    </location>
</feature>
<evidence type="ECO:0000256" key="2">
    <source>
        <dbReference type="ARBA" id="ARBA00022475"/>
    </source>
</evidence>
<dbReference type="OrthoDB" id="2112773at2"/>
<dbReference type="InterPro" id="IPR004869">
    <property type="entry name" value="MMPL_dom"/>
</dbReference>
<evidence type="ECO:0000313" key="8">
    <source>
        <dbReference type="EMBL" id="QDT41897.1"/>
    </source>
</evidence>
<gene>
    <name evidence="8" type="ORF">Pan241w_19770</name>
</gene>
<feature type="transmembrane region" description="Helical" evidence="6">
    <location>
        <begin position="712"/>
        <end position="736"/>
    </location>
</feature>
<feature type="transmembrane region" description="Helical" evidence="6">
    <location>
        <begin position="223"/>
        <end position="243"/>
    </location>
</feature>
<feature type="transmembrane region" description="Helical" evidence="6">
    <location>
        <begin position="249"/>
        <end position="274"/>
    </location>
</feature>
<feature type="transmembrane region" description="Helical" evidence="6">
    <location>
        <begin position="324"/>
        <end position="348"/>
    </location>
</feature>
<keyword evidence="4 6" id="KW-1133">Transmembrane helix</keyword>
<evidence type="ECO:0000256" key="5">
    <source>
        <dbReference type="ARBA" id="ARBA00023136"/>
    </source>
</evidence>
<evidence type="ECO:0000259" key="7">
    <source>
        <dbReference type="Pfam" id="PF03176"/>
    </source>
</evidence>
<feature type="domain" description="Membrane transport protein MMPL" evidence="7">
    <location>
        <begin position="120"/>
        <end position="348"/>
    </location>
</feature>
<dbReference type="SUPFAM" id="SSF82866">
    <property type="entry name" value="Multidrug efflux transporter AcrB transmembrane domain"/>
    <property type="match status" value="2"/>
</dbReference>